<sequence length="130" mass="13137">MSYARYGVVKVDGNPIVFAQGNLSTDTPTTGKATYEGLSVHVAGSAAPITGDSRFDVDFGAKKLIGVVGVAGGGIELSADITGNTFSGTHQISGVQTQGAFYGPQAAELSGTYSNKAANYNGAFGAVKQP</sequence>
<keyword evidence="4" id="KW-1185">Reference proteome</keyword>
<dbReference type="InterPro" id="IPR054843">
    <property type="entry name" value="Slam_hemophilin_C"/>
</dbReference>
<dbReference type="NCBIfam" id="NF041636">
    <property type="entry name" value="slam_lipo"/>
    <property type="match status" value="1"/>
</dbReference>
<dbReference type="SUPFAM" id="SSF56925">
    <property type="entry name" value="OMPA-like"/>
    <property type="match status" value="1"/>
</dbReference>
<name>A0A892ZCT0_9NEIS</name>
<evidence type="ECO:0000259" key="2">
    <source>
        <dbReference type="Pfam" id="PF01298"/>
    </source>
</evidence>
<evidence type="ECO:0000313" key="3">
    <source>
        <dbReference type="EMBL" id="QRQ81115.1"/>
    </source>
</evidence>
<dbReference type="Gene3D" id="2.40.160.90">
    <property type="match status" value="1"/>
</dbReference>
<dbReference type="Proteomes" id="UP000653156">
    <property type="component" value="Chromosome"/>
</dbReference>
<gene>
    <name evidence="3" type="ORF">JQU52_10330</name>
</gene>
<protein>
    <submittedName>
        <fullName evidence="3">Transferrin-binding protein-like solute binding protein</fullName>
    </submittedName>
</protein>
<proteinExistence type="predicted"/>
<reference evidence="3" key="1">
    <citation type="submission" date="2021-02" db="EMBL/GenBank/DDBJ databases">
        <title>Neisseriaceae sp. 26B isolated from the cloaca of a Common Toad-headed Turtle (Mesoclemmys nasuta).</title>
        <authorList>
            <person name="Spergser J."/>
            <person name="Busse H.-J."/>
        </authorList>
    </citation>
    <scope>NUCLEOTIDE SEQUENCE</scope>
    <source>
        <strain evidence="3">26B</strain>
    </source>
</reference>
<dbReference type="AlphaFoldDB" id="A0A892ZCT0"/>
<organism evidence="3 4">
    <name type="scientific">Paralysiella testudinis</name>
    <dbReference type="NCBI Taxonomy" id="2809020"/>
    <lineage>
        <taxon>Bacteria</taxon>
        <taxon>Pseudomonadati</taxon>
        <taxon>Pseudomonadota</taxon>
        <taxon>Betaproteobacteria</taxon>
        <taxon>Neisseriales</taxon>
        <taxon>Neisseriaceae</taxon>
        <taxon>Paralysiella</taxon>
    </lineage>
</organism>
<dbReference type="EMBL" id="CP069798">
    <property type="protein sequence ID" value="QRQ81115.1"/>
    <property type="molecule type" value="Genomic_DNA"/>
</dbReference>
<dbReference type="InterPro" id="IPR011250">
    <property type="entry name" value="OMP/PagP_B-barrel"/>
</dbReference>
<accession>A0A892ZCT0</accession>
<evidence type="ECO:0000256" key="1">
    <source>
        <dbReference type="ARBA" id="ARBA00004442"/>
    </source>
</evidence>
<dbReference type="GO" id="GO:0009279">
    <property type="term" value="C:cell outer membrane"/>
    <property type="evidence" value="ECO:0007669"/>
    <property type="project" value="UniProtKB-SubCell"/>
</dbReference>
<evidence type="ECO:0000313" key="4">
    <source>
        <dbReference type="Proteomes" id="UP000653156"/>
    </source>
</evidence>
<dbReference type="Pfam" id="PF01298">
    <property type="entry name" value="TbpB_B_D"/>
    <property type="match status" value="1"/>
</dbReference>
<dbReference type="InterPro" id="IPR001677">
    <property type="entry name" value="TbpB_B_D"/>
</dbReference>
<feature type="domain" description="Transferrin-binding protein B C-lobe/N-lobe beta-barrel" evidence="2">
    <location>
        <begin position="28"/>
        <end position="128"/>
    </location>
</feature>
<dbReference type="KEGG" id="ptes:JQU52_10330"/>
<comment type="subcellular location">
    <subcellularLocation>
        <location evidence="1">Cell outer membrane</location>
    </subcellularLocation>
</comment>